<organism evidence="2 3">
    <name type="scientific">Amycolatopsis dendrobii</name>
    <dbReference type="NCBI Taxonomy" id="2760662"/>
    <lineage>
        <taxon>Bacteria</taxon>
        <taxon>Bacillati</taxon>
        <taxon>Actinomycetota</taxon>
        <taxon>Actinomycetes</taxon>
        <taxon>Pseudonocardiales</taxon>
        <taxon>Pseudonocardiaceae</taxon>
        <taxon>Amycolatopsis</taxon>
    </lineage>
</organism>
<keyword evidence="3" id="KW-1185">Reference proteome</keyword>
<feature type="transmembrane region" description="Helical" evidence="1">
    <location>
        <begin position="108"/>
        <end position="129"/>
    </location>
</feature>
<keyword evidence="1" id="KW-0472">Membrane</keyword>
<evidence type="ECO:0000313" key="2">
    <source>
        <dbReference type="EMBL" id="MBB1155503.1"/>
    </source>
</evidence>
<sequence>MTTPAEDQRDHVMARASALRRELRAGLAQLPDQAEDERTQTLDALVERAEALLSTEKEVDAAVEQVRLARLEAKRGKVQRTTLYLAVAPVAVGMVSGAMMLFGALNAVWLLLALPLLGAGLRIAFGPLGPTPLMVNRRQRAAYIGALAAIFTAVALIGAGPTAQPIMVVLAALTTVATLAFLVQEAR</sequence>
<keyword evidence="1" id="KW-1133">Transmembrane helix</keyword>
<dbReference type="RefSeq" id="WP_182892512.1">
    <property type="nucleotide sequence ID" value="NZ_JACGZW010000006.1"/>
</dbReference>
<gene>
    <name evidence="2" type="ORF">H4281_20345</name>
</gene>
<dbReference type="AlphaFoldDB" id="A0A7W3ZC43"/>
<name>A0A7W3ZC43_9PSEU</name>
<evidence type="ECO:0000256" key="1">
    <source>
        <dbReference type="SAM" id="Phobius"/>
    </source>
</evidence>
<dbReference type="EMBL" id="JACGZW010000006">
    <property type="protein sequence ID" value="MBB1155503.1"/>
    <property type="molecule type" value="Genomic_DNA"/>
</dbReference>
<proteinExistence type="predicted"/>
<reference evidence="2 3" key="1">
    <citation type="submission" date="2020-08" db="EMBL/GenBank/DDBJ databases">
        <title>Amycolatopsis sp. nov. DR6-1 isolated from Dendrobium heterocarpum.</title>
        <authorList>
            <person name="Tedsree N."/>
            <person name="Kuncharoen N."/>
            <person name="Likhitwitayawuid K."/>
            <person name="Tanasupawat S."/>
        </authorList>
    </citation>
    <scope>NUCLEOTIDE SEQUENCE [LARGE SCALE GENOMIC DNA]</scope>
    <source>
        <strain evidence="2 3">DR6-1</strain>
    </source>
</reference>
<keyword evidence="1" id="KW-0812">Transmembrane</keyword>
<feature type="transmembrane region" description="Helical" evidence="1">
    <location>
        <begin position="166"/>
        <end position="183"/>
    </location>
</feature>
<protein>
    <submittedName>
        <fullName evidence="2">Uncharacterized protein</fullName>
    </submittedName>
</protein>
<comment type="caution">
    <text evidence="2">The sequence shown here is derived from an EMBL/GenBank/DDBJ whole genome shotgun (WGS) entry which is preliminary data.</text>
</comment>
<feature type="transmembrane region" description="Helical" evidence="1">
    <location>
        <begin position="141"/>
        <end position="160"/>
    </location>
</feature>
<dbReference type="Proteomes" id="UP000526734">
    <property type="component" value="Unassembled WGS sequence"/>
</dbReference>
<accession>A0A7W3ZC43</accession>
<feature type="transmembrane region" description="Helical" evidence="1">
    <location>
        <begin position="83"/>
        <end position="102"/>
    </location>
</feature>
<evidence type="ECO:0000313" key="3">
    <source>
        <dbReference type="Proteomes" id="UP000526734"/>
    </source>
</evidence>